<evidence type="ECO:0000256" key="1">
    <source>
        <dbReference type="ARBA" id="ARBA00005662"/>
    </source>
</evidence>
<dbReference type="RefSeq" id="WP_129389402.1">
    <property type="nucleotide sequence ID" value="NZ_CP035494.1"/>
</dbReference>
<accession>A0A4P6EDS2</accession>
<dbReference type="EMBL" id="CP035494">
    <property type="protein sequence ID" value="QAY60294.1"/>
    <property type="molecule type" value="Genomic_DNA"/>
</dbReference>
<feature type="domain" description="Capsule synthesis protein CapA" evidence="2">
    <location>
        <begin position="7"/>
        <end position="264"/>
    </location>
</feature>
<dbReference type="SUPFAM" id="SSF56300">
    <property type="entry name" value="Metallo-dependent phosphatases"/>
    <property type="match status" value="1"/>
</dbReference>
<dbReference type="InterPro" id="IPR019079">
    <property type="entry name" value="Capsule_synth_CapA"/>
</dbReference>
<evidence type="ECO:0000313" key="3">
    <source>
        <dbReference type="EMBL" id="QAY60294.1"/>
    </source>
</evidence>
<sequence length="378" mass="40063">MDDERVIVRAVGDLIVDKPDPARFFAPSAPELSRADLTIGNLEVPHSSTSTVASVDIPAPPADPAHLSAVAAAGFDILTLAANHVYDCGPEGIADTVSAARRAGLATTGAGADLAAAKEPATVHRHGRSIAVLNYNCVGPRESWATSRKAGCAYVDVLTHYEMRNANPGGPPEIHTFCEPGSLRQFRADVTAAGQAHDIVIVALHKGLVHTPAMLADYEREVAHAAVDAGADAVIAHHAHILHGVEVYQGRPIFHGLGNFVTVTDALTPVHASTAEAHAWAARRLALFGFVPDPAMPSYPFHPDSRHTLIAHLEFDWDRVGAAFVPCWIDDEGRPVPQAADAGGPAVLDYVRTITAAAGLDTEYAWDGDLVRVHIRAR</sequence>
<dbReference type="PANTHER" id="PTHR33393">
    <property type="entry name" value="POLYGLUTAMINE SYNTHESIS ACCESSORY PROTEIN RV0574C-RELATED"/>
    <property type="match status" value="1"/>
</dbReference>
<proteinExistence type="inferred from homology"/>
<comment type="similarity">
    <text evidence="1">Belongs to the CapA family.</text>
</comment>
<gene>
    <name evidence="3" type="ORF">ET475_10060</name>
</gene>
<dbReference type="InterPro" id="IPR029052">
    <property type="entry name" value="Metallo-depent_PP-like"/>
</dbReference>
<dbReference type="AlphaFoldDB" id="A0A4P6EDS2"/>
<dbReference type="Pfam" id="PF09587">
    <property type="entry name" value="PGA_cap"/>
    <property type="match status" value="1"/>
</dbReference>
<dbReference type="Gene3D" id="3.60.21.10">
    <property type="match status" value="1"/>
</dbReference>
<dbReference type="PANTHER" id="PTHR33393:SF13">
    <property type="entry name" value="PGA BIOSYNTHESIS PROTEIN CAPA"/>
    <property type="match status" value="1"/>
</dbReference>
<reference evidence="3 4" key="1">
    <citation type="submission" date="2019-01" db="EMBL/GenBank/DDBJ databases">
        <title>Genome sequencing of strain DFW100M-13.</title>
        <authorList>
            <person name="Heo J."/>
            <person name="Kim S.-J."/>
            <person name="Kim J.-S."/>
            <person name="Hong S.-B."/>
            <person name="Kwon S.-W."/>
        </authorList>
    </citation>
    <scope>NUCLEOTIDE SEQUENCE [LARGE SCALE GENOMIC DNA]</scope>
    <source>
        <strain evidence="3 4">DFW100M-13</strain>
    </source>
</reference>
<dbReference type="Proteomes" id="UP000293995">
    <property type="component" value="Chromosome"/>
</dbReference>
<dbReference type="InterPro" id="IPR052169">
    <property type="entry name" value="CW_Biosynth-Accessory"/>
</dbReference>
<protein>
    <submittedName>
        <fullName evidence="3">CapA family protein</fullName>
    </submittedName>
</protein>
<evidence type="ECO:0000313" key="4">
    <source>
        <dbReference type="Proteomes" id="UP000293995"/>
    </source>
</evidence>
<name>A0A4P6EDS2_9MICO</name>
<dbReference type="SMART" id="SM00854">
    <property type="entry name" value="PGA_cap"/>
    <property type="match status" value="1"/>
</dbReference>
<dbReference type="OrthoDB" id="4394033at2"/>
<evidence type="ECO:0000259" key="2">
    <source>
        <dbReference type="SMART" id="SM00854"/>
    </source>
</evidence>
<keyword evidence="4" id="KW-1185">Reference proteome</keyword>
<dbReference type="KEGG" id="mprt:ET475_10060"/>
<organism evidence="3 4">
    <name type="scientific">Microbacterium protaetiae</name>
    <dbReference type="NCBI Taxonomy" id="2509458"/>
    <lineage>
        <taxon>Bacteria</taxon>
        <taxon>Bacillati</taxon>
        <taxon>Actinomycetota</taxon>
        <taxon>Actinomycetes</taxon>
        <taxon>Micrococcales</taxon>
        <taxon>Microbacteriaceae</taxon>
        <taxon>Microbacterium</taxon>
    </lineage>
</organism>